<dbReference type="OrthoDB" id="66881at2759"/>
<dbReference type="Gene3D" id="3.50.50.60">
    <property type="entry name" value="FAD/NAD(P)-binding domain"/>
    <property type="match status" value="2"/>
</dbReference>
<dbReference type="RefSeq" id="XP_003020013.1">
    <property type="nucleotide sequence ID" value="XM_003019967.1"/>
</dbReference>
<comment type="caution">
    <text evidence="6">The sequence shown here is derived from an EMBL/GenBank/DDBJ whole genome shotgun (WGS) entry which is preliminary data.</text>
</comment>
<dbReference type="PIRSF" id="PIRSF000332">
    <property type="entry name" value="FMO"/>
    <property type="match status" value="1"/>
</dbReference>
<evidence type="ECO:0000313" key="6">
    <source>
        <dbReference type="EMBL" id="EFE39389.1"/>
    </source>
</evidence>
<evidence type="ECO:0000256" key="2">
    <source>
        <dbReference type="ARBA" id="ARBA00022630"/>
    </source>
</evidence>
<dbReference type="HOGENOM" id="CLU_006909_5_0_1"/>
<name>D4DFN1_TRIVH</name>
<comment type="similarity">
    <text evidence="1">Belongs to the FMO family.</text>
</comment>
<dbReference type="GO" id="GO:0050661">
    <property type="term" value="F:NADP binding"/>
    <property type="evidence" value="ECO:0007669"/>
    <property type="project" value="InterPro"/>
</dbReference>
<dbReference type="InterPro" id="IPR020946">
    <property type="entry name" value="Flavin_mOase-like"/>
</dbReference>
<keyword evidence="7" id="KW-1185">Reference proteome</keyword>
<dbReference type="Pfam" id="PF13450">
    <property type="entry name" value="NAD_binding_8"/>
    <property type="match status" value="1"/>
</dbReference>
<proteinExistence type="inferred from homology"/>
<organism evidence="6 7">
    <name type="scientific">Trichophyton verrucosum (strain HKI 0517)</name>
    <dbReference type="NCBI Taxonomy" id="663202"/>
    <lineage>
        <taxon>Eukaryota</taxon>
        <taxon>Fungi</taxon>
        <taxon>Dikarya</taxon>
        <taxon>Ascomycota</taxon>
        <taxon>Pezizomycotina</taxon>
        <taxon>Eurotiomycetes</taxon>
        <taxon>Eurotiomycetidae</taxon>
        <taxon>Onygenales</taxon>
        <taxon>Arthrodermataceae</taxon>
        <taxon>Trichophyton</taxon>
    </lineage>
</organism>
<sequence length="490" mass="54854">MTRATPPVRKVAIIGAGACGLVAAKPRYLLAEQCFEQIDIFEQRNHVGGVWNLTPPEGKGQAVTVIPSEDPNTPLEIPFWHRGSKSSKKEAIFLSPLYDGLETNIPHGLMQFSDLSFPDQTQLFPPFEAVLEYLREYSQDVEHLIQFQVQVVDIKPKDTSLGTWAVTRKDLVSGVLQTDVYDAVVIANGHYNVPYVPSIPGISAWKEAYPQGIIHSKLYFDSTPYKDKKVVIVGNSASGLDIGGQINKVCQQPLISSVKSESYFLSGVASDRKEYPPIAEFMPPESHTRAIRFSNGEIIENVDVVLFCTGYLYSFPFLSGLDMPVVSDGGRTLHVYQHLFYIEQPTLVFPGLHQKVIPFVQAENQCAAFARVWSGRLNLPSKKEMYEWENSNVEARGPGKAFHALAYPLDADYLNEMHDWVASAKPRPGLANGGHGKWGIRWGEKERWIRSKFTLIKREYAALGEKRRACLTLEDLGFDFEASKATEEKN</sequence>
<dbReference type="Pfam" id="PF00743">
    <property type="entry name" value="FMO-like"/>
    <property type="match status" value="2"/>
</dbReference>
<dbReference type="GO" id="GO:0004499">
    <property type="term" value="F:N,N-dimethylaniline monooxygenase activity"/>
    <property type="evidence" value="ECO:0007669"/>
    <property type="project" value="InterPro"/>
</dbReference>
<keyword evidence="2" id="KW-0285">Flavoprotein</keyword>
<reference evidence="7" key="1">
    <citation type="journal article" date="2011" name="Genome Biol.">
        <title>Comparative and functional genomics provide insights into the pathogenicity of dermatophytic fungi.</title>
        <authorList>
            <person name="Burmester A."/>
            <person name="Shelest E."/>
            <person name="Gloeckner G."/>
            <person name="Heddergott C."/>
            <person name="Schindler S."/>
            <person name="Staib P."/>
            <person name="Heidel A."/>
            <person name="Felder M."/>
            <person name="Petzold A."/>
            <person name="Szafranski K."/>
            <person name="Feuermann M."/>
            <person name="Pedruzzi I."/>
            <person name="Priebe S."/>
            <person name="Groth M."/>
            <person name="Winkler R."/>
            <person name="Li W."/>
            <person name="Kniemeyer O."/>
            <person name="Schroeckh V."/>
            <person name="Hertweck C."/>
            <person name="Hube B."/>
            <person name="White T.C."/>
            <person name="Platzer M."/>
            <person name="Guthke R."/>
            <person name="Heitman J."/>
            <person name="Woestemeyer J."/>
            <person name="Zipfel P.F."/>
            <person name="Monod M."/>
            <person name="Brakhage A.A."/>
        </authorList>
    </citation>
    <scope>NUCLEOTIDE SEQUENCE [LARGE SCALE GENOMIC DNA]</scope>
    <source>
        <strain evidence="7">HKI 0517</strain>
    </source>
</reference>
<keyword evidence="4" id="KW-0521">NADP</keyword>
<dbReference type="PANTHER" id="PTHR23023">
    <property type="entry name" value="DIMETHYLANILINE MONOOXYGENASE"/>
    <property type="match status" value="1"/>
</dbReference>
<dbReference type="Proteomes" id="UP000008383">
    <property type="component" value="Unassembled WGS sequence"/>
</dbReference>
<dbReference type="GeneID" id="9580182"/>
<dbReference type="InterPro" id="IPR000960">
    <property type="entry name" value="Flavin_mOase"/>
</dbReference>
<evidence type="ECO:0000256" key="5">
    <source>
        <dbReference type="ARBA" id="ARBA00023002"/>
    </source>
</evidence>
<dbReference type="InterPro" id="IPR050346">
    <property type="entry name" value="FMO-like"/>
</dbReference>
<keyword evidence="5" id="KW-0560">Oxidoreductase</keyword>
<dbReference type="InterPro" id="IPR036188">
    <property type="entry name" value="FAD/NAD-bd_sf"/>
</dbReference>
<dbReference type="EMBL" id="ACYE01000339">
    <property type="protein sequence ID" value="EFE39389.1"/>
    <property type="molecule type" value="Genomic_DNA"/>
</dbReference>
<evidence type="ECO:0000313" key="7">
    <source>
        <dbReference type="Proteomes" id="UP000008383"/>
    </source>
</evidence>
<protein>
    <submittedName>
        <fullName evidence="6">FAD dependent oxidoreductase, putative</fullName>
    </submittedName>
</protein>
<gene>
    <name evidence="6" type="ORF">TRV_05982</name>
</gene>
<keyword evidence="3" id="KW-0274">FAD</keyword>
<dbReference type="GO" id="GO:0050660">
    <property type="term" value="F:flavin adenine dinucleotide binding"/>
    <property type="evidence" value="ECO:0007669"/>
    <property type="project" value="InterPro"/>
</dbReference>
<evidence type="ECO:0000256" key="1">
    <source>
        <dbReference type="ARBA" id="ARBA00009183"/>
    </source>
</evidence>
<evidence type="ECO:0000256" key="4">
    <source>
        <dbReference type="ARBA" id="ARBA00022857"/>
    </source>
</evidence>
<accession>D4DFN1</accession>
<dbReference type="AlphaFoldDB" id="D4DFN1"/>
<dbReference type="KEGG" id="tve:TRV_05982"/>
<dbReference type="SUPFAM" id="SSF51905">
    <property type="entry name" value="FAD/NAD(P)-binding domain"/>
    <property type="match status" value="2"/>
</dbReference>
<evidence type="ECO:0000256" key="3">
    <source>
        <dbReference type="ARBA" id="ARBA00022827"/>
    </source>
</evidence>